<comment type="function">
    <text evidence="2">Catalyzes the reversible cyclization of carbamoyl aspartate to dihydroorotate.</text>
</comment>
<evidence type="ECO:0000259" key="7">
    <source>
        <dbReference type="Pfam" id="PF01979"/>
    </source>
</evidence>
<dbReference type="GO" id="GO:0005737">
    <property type="term" value="C:cytoplasm"/>
    <property type="evidence" value="ECO:0007669"/>
    <property type="project" value="TreeGrafter"/>
</dbReference>
<dbReference type="GO" id="GO:0006145">
    <property type="term" value="P:purine nucleobase catabolic process"/>
    <property type="evidence" value="ECO:0007669"/>
    <property type="project" value="TreeGrafter"/>
</dbReference>
<keyword evidence="6" id="KW-0665">Pyrimidine biosynthesis</keyword>
<dbReference type="PANTHER" id="PTHR43668:SF2">
    <property type="entry name" value="ALLANTOINASE"/>
    <property type="match status" value="1"/>
</dbReference>
<evidence type="ECO:0000256" key="3">
    <source>
        <dbReference type="ARBA" id="ARBA00010286"/>
    </source>
</evidence>
<dbReference type="GO" id="GO:0004151">
    <property type="term" value="F:dihydroorotase activity"/>
    <property type="evidence" value="ECO:0007669"/>
    <property type="project" value="InterPro"/>
</dbReference>
<dbReference type="PROSITE" id="PS00482">
    <property type="entry name" value="DIHYDROOROTASE_1"/>
    <property type="match status" value="1"/>
</dbReference>
<dbReference type="AlphaFoldDB" id="A0AB72Z2I1"/>
<dbReference type="CDD" id="cd01317">
    <property type="entry name" value="DHOase_IIa"/>
    <property type="match status" value="1"/>
</dbReference>
<evidence type="ECO:0000256" key="5">
    <source>
        <dbReference type="ARBA" id="ARBA00022801"/>
    </source>
</evidence>
<dbReference type="GO" id="GO:0046872">
    <property type="term" value="F:metal ion binding"/>
    <property type="evidence" value="ECO:0007669"/>
    <property type="project" value="UniProtKB-KW"/>
</dbReference>
<dbReference type="Gene3D" id="2.30.40.10">
    <property type="entry name" value="Urease, subunit C, domain 1"/>
    <property type="match status" value="1"/>
</dbReference>
<dbReference type="Proteomes" id="UP000003457">
    <property type="component" value="Unassembled WGS sequence"/>
</dbReference>
<dbReference type="SUPFAM" id="SSF51338">
    <property type="entry name" value="Composite domain of metallo-dependent hydrolases"/>
    <property type="match status" value="1"/>
</dbReference>
<evidence type="ECO:0000313" key="8">
    <source>
        <dbReference type="EMBL" id="EFO78318.1"/>
    </source>
</evidence>
<dbReference type="InterPro" id="IPR002195">
    <property type="entry name" value="Dihydroorotase_CS"/>
</dbReference>
<dbReference type="InterPro" id="IPR032466">
    <property type="entry name" value="Metal_Hydrolase"/>
</dbReference>
<evidence type="ECO:0000256" key="1">
    <source>
        <dbReference type="ARBA" id="ARBA00001947"/>
    </source>
</evidence>
<comment type="cofactor">
    <cofactor evidence="1">
        <name>Zn(2+)</name>
        <dbReference type="ChEBI" id="CHEBI:29105"/>
    </cofactor>
</comment>
<dbReference type="Gene3D" id="3.20.20.140">
    <property type="entry name" value="Metal-dependent hydrolases"/>
    <property type="match status" value="1"/>
</dbReference>
<sequence length="472" mass="50813">MALTLHDIKVWNTGEVIDLIVPADTDETVDASAMTIAPGFEDPHVHFRDPGQTYKESMVSGCAAAASGGYTNVLIMPNTVPAMDGVKVRAGQQGASEVLDAGYDTVIDYLQHYEAAHDVKLPVRYDLCVCASKGRAGKEATDVADWIGYLPGHGDDGKDPYQLAHPVTAISDDGSAVTPEILDQVFANVKESGLYLIEHCEHHDTGAVNDGPVSRRLGVPGIPEDTELRIVERDIEMARRTGVHVHFQHVSTAISFDAIRKAKAEGLPITCETAPHYIALCDEALLEYGTLAKMNPPLRSEADRQATIAAVADGTVDLLATDHAPHTMEEKELGFLDAPNGIIGLECAYGVCHKVLVDGGHISDERLIELMATGPATLMGHENTDMTVLLDENADAVPGDSDTKRVLDLGKVAHPENVDLVVLDTTEEWIVDPEKFHSSARNTPFGGWHVTGRPLATVIGSKLAFSRINKED</sequence>
<reference evidence="8 9" key="1">
    <citation type="submission" date="2010-10" db="EMBL/GenBank/DDBJ databases">
        <authorList>
            <person name="Durkin A.S."/>
            <person name="Madupu R."/>
            <person name="Torralba M."/>
            <person name="Gillis M."/>
            <person name="Methe B."/>
            <person name="Sutton G."/>
            <person name="Nelson K.E."/>
        </authorList>
    </citation>
    <scope>NUCLEOTIDE SEQUENCE [LARGE SCALE GENOMIC DNA]</scope>
    <source>
        <strain evidence="8 9">JCVIHMP022</strain>
    </source>
</reference>
<dbReference type="InterPro" id="IPR011059">
    <property type="entry name" value="Metal-dep_hydrolase_composite"/>
</dbReference>
<protein>
    <submittedName>
        <fullName evidence="8">Amidohydrolase family protein</fullName>
    </submittedName>
</protein>
<evidence type="ECO:0000256" key="6">
    <source>
        <dbReference type="ARBA" id="ARBA00022975"/>
    </source>
</evidence>
<evidence type="ECO:0000313" key="9">
    <source>
        <dbReference type="Proteomes" id="UP000003457"/>
    </source>
</evidence>
<dbReference type="InterPro" id="IPR004722">
    <property type="entry name" value="DHOase"/>
</dbReference>
<organism evidence="8 9">
    <name type="scientific">Bifidobacterium dentium JCVIHMP022</name>
    <dbReference type="NCBI Taxonomy" id="553191"/>
    <lineage>
        <taxon>Bacteria</taxon>
        <taxon>Bacillati</taxon>
        <taxon>Actinomycetota</taxon>
        <taxon>Actinomycetes</taxon>
        <taxon>Bifidobacteriales</taxon>
        <taxon>Bifidobacteriaceae</taxon>
        <taxon>Bifidobacterium</taxon>
    </lineage>
</organism>
<name>A0AB72Z2I1_9BIFI</name>
<feature type="domain" description="Amidohydrolase-related" evidence="7">
    <location>
        <begin position="36"/>
        <end position="381"/>
    </location>
</feature>
<dbReference type="RefSeq" id="WP_003841827.1">
    <property type="nucleotide sequence ID" value="NZ_AEHJ01000007.1"/>
</dbReference>
<proteinExistence type="inferred from homology"/>
<evidence type="ECO:0000256" key="4">
    <source>
        <dbReference type="ARBA" id="ARBA00022723"/>
    </source>
</evidence>
<dbReference type="PANTHER" id="PTHR43668">
    <property type="entry name" value="ALLANTOINASE"/>
    <property type="match status" value="1"/>
</dbReference>
<comment type="similarity">
    <text evidence="3">Belongs to the metallo-dependent hydrolases superfamily. DHOase family. Class I DHOase subfamily.</text>
</comment>
<dbReference type="EMBL" id="AEHJ01000007">
    <property type="protein sequence ID" value="EFO78318.1"/>
    <property type="molecule type" value="Genomic_DNA"/>
</dbReference>
<dbReference type="Pfam" id="PF01979">
    <property type="entry name" value="Amidohydro_1"/>
    <property type="match status" value="1"/>
</dbReference>
<dbReference type="SUPFAM" id="SSF51556">
    <property type="entry name" value="Metallo-dependent hydrolases"/>
    <property type="match status" value="1"/>
</dbReference>
<dbReference type="InterPro" id="IPR006680">
    <property type="entry name" value="Amidohydro-rel"/>
</dbReference>
<dbReference type="PROSITE" id="PS00483">
    <property type="entry name" value="DIHYDROOROTASE_2"/>
    <property type="match status" value="1"/>
</dbReference>
<comment type="caution">
    <text evidence="8">The sequence shown here is derived from an EMBL/GenBank/DDBJ whole genome shotgun (WGS) entry which is preliminary data.</text>
</comment>
<dbReference type="GO" id="GO:0004038">
    <property type="term" value="F:allantoinase activity"/>
    <property type="evidence" value="ECO:0007669"/>
    <property type="project" value="TreeGrafter"/>
</dbReference>
<dbReference type="InterPro" id="IPR050138">
    <property type="entry name" value="DHOase/Allantoinase_Hydrolase"/>
</dbReference>
<dbReference type="GO" id="GO:0006221">
    <property type="term" value="P:pyrimidine nucleotide biosynthetic process"/>
    <property type="evidence" value="ECO:0007669"/>
    <property type="project" value="UniProtKB-KW"/>
</dbReference>
<accession>A0AB72Z2I1</accession>
<gene>
    <name evidence="8" type="ORF">HMPREF9003_0545</name>
</gene>
<evidence type="ECO:0000256" key="2">
    <source>
        <dbReference type="ARBA" id="ARBA00002368"/>
    </source>
</evidence>
<keyword evidence="5" id="KW-0378">Hydrolase</keyword>
<keyword evidence="4" id="KW-0479">Metal-binding</keyword>